<evidence type="ECO:0000256" key="1">
    <source>
        <dbReference type="ARBA" id="ARBA00004651"/>
    </source>
</evidence>
<dbReference type="PANTHER" id="PTHR21716:SF53">
    <property type="entry name" value="PERMEASE PERM-RELATED"/>
    <property type="match status" value="1"/>
</dbReference>
<keyword evidence="6 9" id="KW-1133">Transmembrane helix</keyword>
<feature type="transmembrane region" description="Helical" evidence="9">
    <location>
        <begin position="373"/>
        <end position="398"/>
    </location>
</feature>
<name>A0A5C4NN53_9RHOB</name>
<evidence type="ECO:0000256" key="7">
    <source>
        <dbReference type="ARBA" id="ARBA00023136"/>
    </source>
</evidence>
<feature type="transmembrane region" description="Helical" evidence="9">
    <location>
        <begin position="212"/>
        <end position="234"/>
    </location>
</feature>
<dbReference type="Pfam" id="PF01594">
    <property type="entry name" value="AI-2E_transport"/>
    <property type="match status" value="1"/>
</dbReference>
<evidence type="ECO:0000256" key="8">
    <source>
        <dbReference type="SAM" id="MobiDB-lite"/>
    </source>
</evidence>
<dbReference type="AlphaFoldDB" id="A0A5C4NN53"/>
<proteinExistence type="inferred from homology"/>
<evidence type="ECO:0000256" key="2">
    <source>
        <dbReference type="ARBA" id="ARBA00009773"/>
    </source>
</evidence>
<dbReference type="PANTHER" id="PTHR21716">
    <property type="entry name" value="TRANSMEMBRANE PROTEIN"/>
    <property type="match status" value="1"/>
</dbReference>
<dbReference type="Proteomes" id="UP000305709">
    <property type="component" value="Unassembled WGS sequence"/>
</dbReference>
<keyword evidence="4" id="KW-1003">Cell membrane</keyword>
<keyword evidence="11" id="KW-1185">Reference proteome</keyword>
<dbReference type="RefSeq" id="WP_139080050.1">
    <property type="nucleotide sequence ID" value="NZ_VDFV01000002.1"/>
</dbReference>
<comment type="similarity">
    <text evidence="2">Belongs to the autoinducer-2 exporter (AI-2E) (TC 2.A.86) family.</text>
</comment>
<evidence type="ECO:0000256" key="3">
    <source>
        <dbReference type="ARBA" id="ARBA00022448"/>
    </source>
</evidence>
<reference evidence="10 11" key="1">
    <citation type="submission" date="2019-06" db="EMBL/GenBank/DDBJ databases">
        <authorList>
            <person name="Jiang L."/>
        </authorList>
    </citation>
    <scope>NUCLEOTIDE SEQUENCE [LARGE SCALE GENOMIC DNA]</scope>
    <source>
        <strain evidence="10 11">YIM 48858</strain>
    </source>
</reference>
<keyword evidence="5 9" id="KW-0812">Transmembrane</keyword>
<evidence type="ECO:0000256" key="4">
    <source>
        <dbReference type="ARBA" id="ARBA00022475"/>
    </source>
</evidence>
<feature type="transmembrane region" description="Helical" evidence="9">
    <location>
        <begin position="21"/>
        <end position="39"/>
    </location>
</feature>
<feature type="region of interest" description="Disordered" evidence="8">
    <location>
        <begin position="123"/>
        <end position="190"/>
    </location>
</feature>
<feature type="transmembrane region" description="Helical" evidence="9">
    <location>
        <begin position="45"/>
        <end position="62"/>
    </location>
</feature>
<dbReference type="EMBL" id="VDFV01000002">
    <property type="protein sequence ID" value="TNC74087.1"/>
    <property type="molecule type" value="Genomic_DNA"/>
</dbReference>
<sequence length="428" mass="44221">MNDQPPAEADRVGSPGRTRPDLRPLLLAVIAVVLVGAAVRALAPVLMPLTAAILVALAVMPVRDWVAARVPGKLSWLGILAAMATVLLVLAVFVGVLVIAAQQIVSQVPVGAGEVVQMIQGDEEEAGSDGEDSGSDGEDDGSSSVAEAAQAGASRTLGDEDAAGAAEGGGNGEGASDGNGGGAGFPGDSTAETLRELGQQALGAAGGVATAILNSTLSVVGGLVLVFFLTLLLLSESGDWRKKVIKALPWPDDWRLSESANVIASKMRAYLLIQAGIGFLSSMLYLGWLWFWGVGLLLVWPLLIFALNFIPTIGSIVGGTLPVAYTLLTQGVWPAVGVGLGILVIENIMGNLVQPNLQGRNVALSPLVLLVSLVFWGWAWGIAGALLAVPVTIALVVLGAHVPILRPWALMLSNRTNWAELDEATRPQ</sequence>
<feature type="transmembrane region" description="Helical" evidence="9">
    <location>
        <begin position="297"/>
        <end position="325"/>
    </location>
</feature>
<organism evidence="10 11">
    <name type="scientific">Rubellimicrobium roseum</name>
    <dbReference type="NCBI Taxonomy" id="687525"/>
    <lineage>
        <taxon>Bacteria</taxon>
        <taxon>Pseudomonadati</taxon>
        <taxon>Pseudomonadota</taxon>
        <taxon>Alphaproteobacteria</taxon>
        <taxon>Rhodobacterales</taxon>
        <taxon>Roseobacteraceae</taxon>
        <taxon>Rubellimicrobium</taxon>
    </lineage>
</organism>
<dbReference type="OrthoDB" id="9799225at2"/>
<gene>
    <name evidence="10" type="ORF">FHG71_02485</name>
</gene>
<comment type="caution">
    <text evidence="10">The sequence shown here is derived from an EMBL/GenBank/DDBJ whole genome shotgun (WGS) entry which is preliminary data.</text>
</comment>
<comment type="subcellular location">
    <subcellularLocation>
        <location evidence="1">Cell membrane</location>
        <topology evidence="1">Multi-pass membrane protein</topology>
    </subcellularLocation>
</comment>
<feature type="compositionally biased region" description="Acidic residues" evidence="8">
    <location>
        <begin position="123"/>
        <end position="141"/>
    </location>
</feature>
<evidence type="ECO:0000313" key="11">
    <source>
        <dbReference type="Proteomes" id="UP000305709"/>
    </source>
</evidence>
<dbReference type="GO" id="GO:0005886">
    <property type="term" value="C:plasma membrane"/>
    <property type="evidence" value="ECO:0007669"/>
    <property type="project" value="UniProtKB-SubCell"/>
</dbReference>
<evidence type="ECO:0000256" key="6">
    <source>
        <dbReference type="ARBA" id="ARBA00022989"/>
    </source>
</evidence>
<feature type="compositionally biased region" description="Gly residues" evidence="8">
    <location>
        <begin position="166"/>
        <end position="185"/>
    </location>
</feature>
<evidence type="ECO:0000256" key="5">
    <source>
        <dbReference type="ARBA" id="ARBA00022692"/>
    </source>
</evidence>
<evidence type="ECO:0000256" key="9">
    <source>
        <dbReference type="SAM" id="Phobius"/>
    </source>
</evidence>
<dbReference type="InterPro" id="IPR002549">
    <property type="entry name" value="AI-2E-like"/>
</dbReference>
<keyword evidence="7 9" id="KW-0472">Membrane</keyword>
<feature type="transmembrane region" description="Helical" evidence="9">
    <location>
        <begin position="74"/>
        <end position="101"/>
    </location>
</feature>
<feature type="transmembrane region" description="Helical" evidence="9">
    <location>
        <begin position="332"/>
        <end position="353"/>
    </location>
</feature>
<evidence type="ECO:0000313" key="10">
    <source>
        <dbReference type="EMBL" id="TNC74087.1"/>
    </source>
</evidence>
<protein>
    <submittedName>
        <fullName evidence="10">AI-2E family transporter</fullName>
    </submittedName>
</protein>
<keyword evidence="3" id="KW-0813">Transport</keyword>
<accession>A0A5C4NN53</accession>
<feature type="transmembrane region" description="Helical" evidence="9">
    <location>
        <begin position="269"/>
        <end position="291"/>
    </location>
</feature>